<feature type="domain" description="Cytochrome oxidase subunit II transmembrane region profile" evidence="21">
    <location>
        <begin position="21"/>
        <end position="116"/>
    </location>
</feature>
<evidence type="ECO:0000256" key="8">
    <source>
        <dbReference type="ARBA" id="ARBA00022967"/>
    </source>
</evidence>
<dbReference type="RefSeq" id="WP_130600497.1">
    <property type="nucleotide sequence ID" value="NZ_CP036200.1"/>
</dbReference>
<name>A0A411PIP6_9GAMM</name>
<evidence type="ECO:0000256" key="18">
    <source>
        <dbReference type="RuleBase" id="RU004024"/>
    </source>
</evidence>
<dbReference type="GO" id="GO:0016491">
    <property type="term" value="F:oxidoreductase activity"/>
    <property type="evidence" value="ECO:0007669"/>
    <property type="project" value="UniProtKB-KW"/>
</dbReference>
<dbReference type="KEGG" id="smai:EXU30_12435"/>
<dbReference type="GO" id="GO:0005886">
    <property type="term" value="C:plasma membrane"/>
    <property type="evidence" value="ECO:0007669"/>
    <property type="project" value="UniProtKB-SubCell"/>
</dbReference>
<keyword evidence="7 16" id="KW-0479">Metal-binding</keyword>
<dbReference type="EC" id="7.1.1.9" evidence="18"/>
<evidence type="ECO:0000256" key="4">
    <source>
        <dbReference type="ARBA" id="ARBA00022617"/>
    </source>
</evidence>
<dbReference type="InterPro" id="IPR008972">
    <property type="entry name" value="Cupredoxin"/>
</dbReference>
<dbReference type="InterPro" id="IPR009056">
    <property type="entry name" value="Cyt_c-like_dom"/>
</dbReference>
<dbReference type="PRINTS" id="PR01166">
    <property type="entry name" value="CYCOXIDASEII"/>
</dbReference>
<dbReference type="GO" id="GO:0005507">
    <property type="term" value="F:copper ion binding"/>
    <property type="evidence" value="ECO:0007669"/>
    <property type="project" value="InterPro"/>
</dbReference>
<evidence type="ECO:0000259" key="22">
    <source>
        <dbReference type="PROSITE" id="PS51007"/>
    </source>
</evidence>
<dbReference type="AlphaFoldDB" id="A0A411PIP6"/>
<dbReference type="PROSITE" id="PS50999">
    <property type="entry name" value="COX2_TM"/>
    <property type="match status" value="1"/>
</dbReference>
<sequence length="533" mass="57220">MKQWLYCALLGLLVVVAPRLGASEMPLNMTQGVTNISGQVYDLHMIILYICCAIGFLVFGVMIYSMIFHRKSKGVEPAKFHHSTKVEVIWTVIPFLILIGMAIPATKTLIAMEDPSNADLTIKVTGSQWKWHYSYFNEDVEFFSVLSTPRDQIEGDATKTDTYLLEVDKPLVIPTNRKVRFLMTSDDVIHSWWVPAFAVKKDANPGFINEAWTKVDKPGTYRGQCAELCGKDHGFMPVVVEVLPEAEFDAWLADQKLAAKQAEVEAAASLNKTLSMEELMAQGEQVYLASCAACHQPNGAGLPGVFPSLIGSPLIKGDVSAHIDIVVNGKPGTAMQAFNKQLSATQIAAVVTYERNAWGNNSGDSVQAIDVSNLTTGAATSSSAETEATQAVPDATSAVETIEQAAETVVSEVQEIASEVAQAVEADLSELTHEQLMSEGEQVYMASCVACHQANGAGLPGAFPSLIGSPIIKGDVSGHIEVVKNGAPGTAMQAFGALLTPRQIAAVVTYERNAWGNNSGDTVQAKDVDSHGQ</sequence>
<keyword evidence="24" id="KW-1185">Reference proteome</keyword>
<dbReference type="EMBL" id="CP036200">
    <property type="protein sequence ID" value="QBF83413.1"/>
    <property type="molecule type" value="Genomic_DNA"/>
</dbReference>
<evidence type="ECO:0000256" key="6">
    <source>
        <dbReference type="ARBA" id="ARBA00022692"/>
    </source>
</evidence>
<feature type="domain" description="Cytochrome c" evidence="22">
    <location>
        <begin position="435"/>
        <end position="515"/>
    </location>
</feature>
<dbReference type="NCBIfam" id="TIGR02866">
    <property type="entry name" value="CoxB"/>
    <property type="match status" value="1"/>
</dbReference>
<feature type="domain" description="Cytochrome c" evidence="22">
    <location>
        <begin position="278"/>
        <end position="358"/>
    </location>
</feature>
<dbReference type="PANTHER" id="PTHR22888">
    <property type="entry name" value="CYTOCHROME C OXIDASE, SUBUNIT II"/>
    <property type="match status" value="1"/>
</dbReference>
<dbReference type="SUPFAM" id="SSF49503">
    <property type="entry name" value="Cupredoxins"/>
    <property type="match status" value="1"/>
</dbReference>
<keyword evidence="4 16" id="KW-0349">Heme</keyword>
<evidence type="ECO:0000256" key="15">
    <source>
        <dbReference type="ARBA" id="ARBA00047816"/>
    </source>
</evidence>
<dbReference type="PANTHER" id="PTHR22888:SF9">
    <property type="entry name" value="CYTOCHROME C OXIDASE SUBUNIT 2"/>
    <property type="match status" value="1"/>
</dbReference>
<evidence type="ECO:0000256" key="16">
    <source>
        <dbReference type="PROSITE-ProRule" id="PRU00433"/>
    </source>
</evidence>
<evidence type="ECO:0000256" key="11">
    <source>
        <dbReference type="ARBA" id="ARBA00023004"/>
    </source>
</evidence>
<dbReference type="Gene3D" id="1.10.760.10">
    <property type="entry name" value="Cytochrome c-like domain"/>
    <property type="match status" value="2"/>
</dbReference>
<dbReference type="PROSITE" id="PS50857">
    <property type="entry name" value="COX2_CUA"/>
    <property type="match status" value="1"/>
</dbReference>
<evidence type="ECO:0000256" key="10">
    <source>
        <dbReference type="ARBA" id="ARBA00022989"/>
    </source>
</evidence>
<evidence type="ECO:0000256" key="19">
    <source>
        <dbReference type="SAM" id="Phobius"/>
    </source>
</evidence>
<dbReference type="InterPro" id="IPR002429">
    <property type="entry name" value="CcO_II-like_C"/>
</dbReference>
<keyword evidence="5 17" id="KW-0679">Respiratory chain</keyword>
<evidence type="ECO:0000259" key="20">
    <source>
        <dbReference type="PROSITE" id="PS50857"/>
    </source>
</evidence>
<keyword evidence="10 19" id="KW-1133">Transmembrane helix</keyword>
<keyword evidence="23" id="KW-0560">Oxidoreductase</keyword>
<dbReference type="PROSITE" id="PS51007">
    <property type="entry name" value="CYTC"/>
    <property type="match status" value="2"/>
</dbReference>
<evidence type="ECO:0000256" key="3">
    <source>
        <dbReference type="ARBA" id="ARBA00022448"/>
    </source>
</evidence>
<dbReference type="SUPFAM" id="SSF81464">
    <property type="entry name" value="Cytochrome c oxidase subunit II-like, transmembrane region"/>
    <property type="match status" value="1"/>
</dbReference>
<evidence type="ECO:0000256" key="2">
    <source>
        <dbReference type="ARBA" id="ARBA00007866"/>
    </source>
</evidence>
<evidence type="ECO:0000256" key="14">
    <source>
        <dbReference type="ARBA" id="ARBA00024688"/>
    </source>
</evidence>
<accession>A0A411PIP6</accession>
<comment type="subcellular location">
    <subcellularLocation>
        <location evidence="17">Cell membrane</location>
        <topology evidence="17">Multi-pass membrane protein</topology>
    </subcellularLocation>
    <subcellularLocation>
        <location evidence="1">Membrane</location>
        <topology evidence="1">Multi-pass membrane protein</topology>
    </subcellularLocation>
</comment>
<dbReference type="GO" id="GO:0042773">
    <property type="term" value="P:ATP synthesis coupled electron transport"/>
    <property type="evidence" value="ECO:0007669"/>
    <property type="project" value="TreeGrafter"/>
</dbReference>
<reference evidence="23 24" key="1">
    <citation type="submission" date="2019-02" db="EMBL/GenBank/DDBJ databases">
        <title>Shewanella sp. D4-2 isolated from Dokdo Island.</title>
        <authorList>
            <person name="Baek K."/>
        </authorList>
    </citation>
    <scope>NUCLEOTIDE SEQUENCE [LARGE SCALE GENOMIC DNA]</scope>
    <source>
        <strain evidence="23 24">D4-2</strain>
    </source>
</reference>
<evidence type="ECO:0000256" key="12">
    <source>
        <dbReference type="ARBA" id="ARBA00023008"/>
    </source>
</evidence>
<evidence type="ECO:0000259" key="21">
    <source>
        <dbReference type="PROSITE" id="PS50999"/>
    </source>
</evidence>
<keyword evidence="13 19" id="KW-0472">Membrane</keyword>
<dbReference type="InterPro" id="IPR045187">
    <property type="entry name" value="CcO_II"/>
</dbReference>
<keyword evidence="6 17" id="KW-0812">Transmembrane</keyword>
<evidence type="ECO:0000313" key="23">
    <source>
        <dbReference type="EMBL" id="QBF83413.1"/>
    </source>
</evidence>
<dbReference type="Proteomes" id="UP000291106">
    <property type="component" value="Chromosome"/>
</dbReference>
<dbReference type="Gene3D" id="2.60.40.420">
    <property type="entry name" value="Cupredoxins - blue copper proteins"/>
    <property type="match status" value="1"/>
</dbReference>
<dbReference type="Pfam" id="PF02790">
    <property type="entry name" value="COX2_TM"/>
    <property type="match status" value="1"/>
</dbReference>
<evidence type="ECO:0000313" key="24">
    <source>
        <dbReference type="Proteomes" id="UP000291106"/>
    </source>
</evidence>
<dbReference type="InterPro" id="IPR014222">
    <property type="entry name" value="Cyt_c_oxidase_su2"/>
</dbReference>
<evidence type="ECO:0000256" key="13">
    <source>
        <dbReference type="ARBA" id="ARBA00023136"/>
    </source>
</evidence>
<feature type="transmembrane region" description="Helical" evidence="19">
    <location>
        <begin position="46"/>
        <end position="67"/>
    </location>
</feature>
<dbReference type="InterPro" id="IPR001505">
    <property type="entry name" value="Copper_CuA"/>
</dbReference>
<keyword evidence="8" id="KW-1278">Translocase</keyword>
<keyword evidence="11 16" id="KW-0408">Iron</keyword>
<keyword evidence="12 18" id="KW-0186">Copper</keyword>
<evidence type="ECO:0000256" key="5">
    <source>
        <dbReference type="ARBA" id="ARBA00022660"/>
    </source>
</evidence>
<dbReference type="Pfam" id="PF00116">
    <property type="entry name" value="COX2"/>
    <property type="match status" value="1"/>
</dbReference>
<comment type="catalytic activity">
    <reaction evidence="15 18">
        <text>4 Fe(II)-[cytochrome c] + O2 + 8 H(+)(in) = 4 Fe(III)-[cytochrome c] + 2 H2O + 4 H(+)(out)</text>
        <dbReference type="Rhea" id="RHEA:11436"/>
        <dbReference type="Rhea" id="RHEA-COMP:10350"/>
        <dbReference type="Rhea" id="RHEA-COMP:14399"/>
        <dbReference type="ChEBI" id="CHEBI:15377"/>
        <dbReference type="ChEBI" id="CHEBI:15378"/>
        <dbReference type="ChEBI" id="CHEBI:15379"/>
        <dbReference type="ChEBI" id="CHEBI:29033"/>
        <dbReference type="ChEBI" id="CHEBI:29034"/>
        <dbReference type="EC" id="7.1.1.9"/>
    </reaction>
</comment>
<dbReference type="PROSITE" id="PS00078">
    <property type="entry name" value="COX2"/>
    <property type="match status" value="1"/>
</dbReference>
<feature type="transmembrane region" description="Helical" evidence="19">
    <location>
        <begin position="88"/>
        <end position="106"/>
    </location>
</feature>
<dbReference type="OrthoDB" id="9781261at2"/>
<dbReference type="InterPro" id="IPR036257">
    <property type="entry name" value="Cyt_c_oxidase_su2_TM_sf"/>
</dbReference>
<dbReference type="GO" id="GO:0004129">
    <property type="term" value="F:cytochrome-c oxidase activity"/>
    <property type="evidence" value="ECO:0007669"/>
    <property type="project" value="UniProtKB-EC"/>
</dbReference>
<comment type="cofactor">
    <cofactor evidence="18">
        <name>Cu cation</name>
        <dbReference type="ChEBI" id="CHEBI:23378"/>
    </cofactor>
    <text evidence="18">Binds a copper A center.</text>
</comment>
<protein>
    <recommendedName>
        <fullName evidence="18">Cytochrome c oxidase subunit 2</fullName>
        <ecNumber evidence="18">7.1.1.9</ecNumber>
    </recommendedName>
</protein>
<evidence type="ECO:0000256" key="9">
    <source>
        <dbReference type="ARBA" id="ARBA00022982"/>
    </source>
</evidence>
<evidence type="ECO:0000256" key="1">
    <source>
        <dbReference type="ARBA" id="ARBA00004141"/>
    </source>
</evidence>
<dbReference type="InterPro" id="IPR036909">
    <property type="entry name" value="Cyt_c-like_dom_sf"/>
</dbReference>
<dbReference type="Pfam" id="PF13442">
    <property type="entry name" value="Cytochrome_CBB3"/>
    <property type="match status" value="2"/>
</dbReference>
<dbReference type="InterPro" id="IPR011759">
    <property type="entry name" value="Cyt_c_oxidase_su2_TM_dom"/>
</dbReference>
<keyword evidence="3 17" id="KW-0813">Transport</keyword>
<feature type="domain" description="Cytochrome oxidase subunit II copper A binding" evidence="20">
    <location>
        <begin position="117"/>
        <end position="254"/>
    </location>
</feature>
<dbReference type="Gene3D" id="1.10.287.90">
    <property type="match status" value="1"/>
</dbReference>
<comment type="similarity">
    <text evidence="2 17">Belongs to the cytochrome c oxidase subunit 2 family.</text>
</comment>
<gene>
    <name evidence="23" type="primary">coxB</name>
    <name evidence="23" type="ORF">EXU30_12435</name>
</gene>
<evidence type="ECO:0000256" key="7">
    <source>
        <dbReference type="ARBA" id="ARBA00022723"/>
    </source>
</evidence>
<keyword evidence="9 17" id="KW-0249">Electron transport</keyword>
<proteinExistence type="inferred from homology"/>
<comment type="function">
    <text evidence="14 18">Subunits I and II form the functional core of the enzyme complex. Electrons originating in cytochrome c are transferred via heme a and Cu(A) to the binuclear center formed by heme a3 and Cu(B).</text>
</comment>
<dbReference type="SUPFAM" id="SSF46626">
    <property type="entry name" value="Cytochrome c"/>
    <property type="match status" value="2"/>
</dbReference>
<organism evidence="23 24">
    <name type="scientific">Shewanella maritima</name>
    <dbReference type="NCBI Taxonomy" id="2520507"/>
    <lineage>
        <taxon>Bacteria</taxon>
        <taxon>Pseudomonadati</taxon>
        <taxon>Pseudomonadota</taxon>
        <taxon>Gammaproteobacteria</taxon>
        <taxon>Alteromonadales</taxon>
        <taxon>Shewanellaceae</taxon>
        <taxon>Shewanella</taxon>
    </lineage>
</organism>
<evidence type="ECO:0000256" key="17">
    <source>
        <dbReference type="RuleBase" id="RU000456"/>
    </source>
</evidence>
<dbReference type="GO" id="GO:0020037">
    <property type="term" value="F:heme binding"/>
    <property type="evidence" value="ECO:0007669"/>
    <property type="project" value="InterPro"/>
</dbReference>